<evidence type="ECO:0000313" key="6">
    <source>
        <dbReference type="EMBL" id="SQB34270.1"/>
    </source>
</evidence>
<dbReference type="PANTHER" id="PTHR42759">
    <property type="entry name" value="MOXR FAMILY PROTEIN"/>
    <property type="match status" value="1"/>
</dbReference>
<protein>
    <submittedName>
        <fullName evidence="6">Methanol dehydrogenase regulatory protein (MoxR)</fullName>
    </submittedName>
</protein>
<dbReference type="InterPro" id="IPR041628">
    <property type="entry name" value="ChlI/MoxR_AAA_lid"/>
</dbReference>
<dbReference type="Gene3D" id="3.40.50.300">
    <property type="entry name" value="P-loop containing nucleotide triphosphate hydrolases"/>
    <property type="match status" value="1"/>
</dbReference>
<evidence type="ECO:0000256" key="2">
    <source>
        <dbReference type="ARBA" id="ARBA00022840"/>
    </source>
</evidence>
<dbReference type="FunFam" id="3.40.50.300:FF:000640">
    <property type="entry name" value="MoxR family ATPase"/>
    <property type="match status" value="1"/>
</dbReference>
<evidence type="ECO:0000313" key="7">
    <source>
        <dbReference type="Proteomes" id="UP000250223"/>
    </source>
</evidence>
<evidence type="ECO:0000256" key="1">
    <source>
        <dbReference type="ARBA" id="ARBA00022741"/>
    </source>
</evidence>
<evidence type="ECO:0000259" key="5">
    <source>
        <dbReference type="Pfam" id="PF17863"/>
    </source>
</evidence>
<dbReference type="GO" id="GO:0005524">
    <property type="term" value="F:ATP binding"/>
    <property type="evidence" value="ECO:0007669"/>
    <property type="project" value="UniProtKB-KW"/>
</dbReference>
<keyword evidence="1" id="KW-0547">Nucleotide-binding</keyword>
<evidence type="ECO:0000256" key="3">
    <source>
        <dbReference type="ARBA" id="ARBA00061607"/>
    </source>
</evidence>
<comment type="similarity">
    <text evidence="3">Belongs to the MoxR family.</text>
</comment>
<proteinExistence type="inferred from homology"/>
<dbReference type="Proteomes" id="UP000250223">
    <property type="component" value="Unassembled WGS sequence"/>
</dbReference>
<dbReference type="EMBL" id="UAWC01000007">
    <property type="protein sequence ID" value="SQB34270.1"/>
    <property type="molecule type" value="Genomic_DNA"/>
</dbReference>
<reference evidence="6 7" key="1">
    <citation type="submission" date="2018-06" db="EMBL/GenBank/DDBJ databases">
        <authorList>
            <consortium name="Pathogen Informatics"/>
            <person name="Doyle S."/>
        </authorList>
    </citation>
    <scope>NUCLEOTIDE SEQUENCE [LARGE SCALE GENOMIC DNA]</scope>
    <source>
        <strain evidence="6 7">NCTC13028</strain>
    </source>
</reference>
<dbReference type="PIRSF" id="PIRSF002849">
    <property type="entry name" value="AAA_ATPase_chaperone_MoxR_prd"/>
    <property type="match status" value="1"/>
</dbReference>
<sequence length="316" mass="35864">MRETEIVEKILHNVSKVILGKEKEICNILKAIIAKGHILIEDVPGIGKTTLVKALSKSLQLQYKRIQFTPDLLPSDILGISIYDEITKDFEFKKGPIFSNIILADEINRTSPKTQSALLEVMEEKQVTEGNNTYKLQEPFIVIATQNPIEFKGTFVLPEAQLDRFIIKINLGYPDRESEIDMLKIYSKGDPLEFLESVVKIEDILMLQRKLKEVKVNNSIIEYIVRIIEVTRKNPYIELGASPRASLALIKIAQATAIIKGRYFVIPEDVKENIIQVLAHRIRLSSKARLEGITENEILNSIIDTISLPQIKGDFK</sequence>
<dbReference type="AlphaFoldDB" id="A0A239Z3I1"/>
<accession>A0A239Z3I1</accession>
<dbReference type="PANTHER" id="PTHR42759:SF5">
    <property type="entry name" value="METHANOL DEHYDROGENASE REGULATOR"/>
    <property type="match status" value="1"/>
</dbReference>
<dbReference type="InterPro" id="IPR050764">
    <property type="entry name" value="CbbQ/NirQ/NorQ/GpvN"/>
</dbReference>
<evidence type="ECO:0000259" key="4">
    <source>
        <dbReference type="Pfam" id="PF07726"/>
    </source>
</evidence>
<dbReference type="Pfam" id="PF07726">
    <property type="entry name" value="AAA_3"/>
    <property type="match status" value="1"/>
</dbReference>
<dbReference type="Gene3D" id="1.10.8.80">
    <property type="entry name" value="Magnesium chelatase subunit I, C-Terminal domain"/>
    <property type="match status" value="1"/>
</dbReference>
<organism evidence="6 7">
    <name type="scientific">Clostridium cochlearium</name>
    <dbReference type="NCBI Taxonomy" id="1494"/>
    <lineage>
        <taxon>Bacteria</taxon>
        <taxon>Bacillati</taxon>
        <taxon>Bacillota</taxon>
        <taxon>Clostridia</taxon>
        <taxon>Eubacteriales</taxon>
        <taxon>Clostridiaceae</taxon>
        <taxon>Clostridium</taxon>
    </lineage>
</organism>
<dbReference type="InterPro" id="IPR027417">
    <property type="entry name" value="P-loop_NTPase"/>
</dbReference>
<gene>
    <name evidence="6" type="primary">moxR</name>
    <name evidence="6" type="ORF">NCTC13028_01164</name>
</gene>
<dbReference type="SUPFAM" id="SSF52540">
    <property type="entry name" value="P-loop containing nucleoside triphosphate hydrolases"/>
    <property type="match status" value="1"/>
</dbReference>
<dbReference type="Pfam" id="PF17863">
    <property type="entry name" value="AAA_lid_2"/>
    <property type="match status" value="1"/>
</dbReference>
<feature type="domain" description="ChlI/MoxR AAA lid" evidence="5">
    <location>
        <begin position="231"/>
        <end position="301"/>
    </location>
</feature>
<dbReference type="RefSeq" id="WP_095177213.1">
    <property type="nucleotide sequence ID" value="NZ_JAKNIC010000005.1"/>
</dbReference>
<dbReference type="InterPro" id="IPR011703">
    <property type="entry name" value="ATPase_AAA-3"/>
</dbReference>
<dbReference type="GO" id="GO:0016887">
    <property type="term" value="F:ATP hydrolysis activity"/>
    <property type="evidence" value="ECO:0007669"/>
    <property type="project" value="InterPro"/>
</dbReference>
<name>A0A239Z3I1_CLOCO</name>
<keyword evidence="2" id="KW-0067">ATP-binding</keyword>
<feature type="domain" description="ATPase AAA-3" evidence="4">
    <location>
        <begin position="37"/>
        <end position="167"/>
    </location>
</feature>
<dbReference type="GeneID" id="70576189"/>